<evidence type="ECO:0000313" key="3">
    <source>
        <dbReference type="Proteomes" id="UP000319576"/>
    </source>
</evidence>
<reference evidence="2 3" key="1">
    <citation type="submission" date="2019-02" db="EMBL/GenBank/DDBJ databases">
        <title>Deep-cultivation of Planctomycetes and their phenomic and genomic characterization uncovers novel biology.</title>
        <authorList>
            <person name="Wiegand S."/>
            <person name="Jogler M."/>
            <person name="Boedeker C."/>
            <person name="Pinto D."/>
            <person name="Vollmers J."/>
            <person name="Rivas-Marin E."/>
            <person name="Kohn T."/>
            <person name="Peeters S.H."/>
            <person name="Heuer A."/>
            <person name="Rast P."/>
            <person name="Oberbeckmann S."/>
            <person name="Bunk B."/>
            <person name="Jeske O."/>
            <person name="Meyerdierks A."/>
            <person name="Storesund J.E."/>
            <person name="Kallscheuer N."/>
            <person name="Luecker S."/>
            <person name="Lage O.M."/>
            <person name="Pohl T."/>
            <person name="Merkel B.J."/>
            <person name="Hornburger P."/>
            <person name="Mueller R.-W."/>
            <person name="Bruemmer F."/>
            <person name="Labrenz M."/>
            <person name="Spormann A.M."/>
            <person name="Op den Camp H."/>
            <person name="Overmann J."/>
            <person name="Amann R."/>
            <person name="Jetten M.S.M."/>
            <person name="Mascher T."/>
            <person name="Medema M.H."/>
            <person name="Devos D.P."/>
            <person name="Kaster A.-K."/>
            <person name="Ovreas L."/>
            <person name="Rohde M."/>
            <person name="Galperin M.Y."/>
            <person name="Jogler C."/>
        </authorList>
    </citation>
    <scope>NUCLEOTIDE SEQUENCE [LARGE SCALE GENOMIC DNA]</scope>
    <source>
        <strain evidence="2 3">ETA_A1</strain>
    </source>
</reference>
<sequence length="269" mass="28995">MKPCVSQACTMPAAVADDLAAFAAAGLPAAEVWLTKLEKHLEAVSAESTAAFLAEQGITLAAAAYQGGLLLSQGEARRAHFEHFRRRLELCQRFAIPTLLVAADFAQKPDGPSLGRALVSLTEAAKWAAGFGVTLGLEFRGGDAFLNNLDTALTLVERCGEPNVGVCLDVFHYYKGPSKPEDLERLTAKNVVHVQVCDVAGVPREVMTDADRVLPGEGDFRLEPIVRRLREIGYAGYVSLELNNPVLWQLPPAQVADAAMKSLTRLLRS</sequence>
<protein>
    <submittedName>
        <fullName evidence="2">Inosose isomerase</fullName>
        <ecNumber evidence="2">5.3.99.-</ecNumber>
    </submittedName>
</protein>
<organism evidence="2 3">
    <name type="scientific">Urbifossiella limnaea</name>
    <dbReference type="NCBI Taxonomy" id="2528023"/>
    <lineage>
        <taxon>Bacteria</taxon>
        <taxon>Pseudomonadati</taxon>
        <taxon>Planctomycetota</taxon>
        <taxon>Planctomycetia</taxon>
        <taxon>Gemmatales</taxon>
        <taxon>Gemmataceae</taxon>
        <taxon>Urbifossiella</taxon>
    </lineage>
</organism>
<gene>
    <name evidence="2" type="primary">iolI_2</name>
    <name evidence="2" type="ORF">ETAA1_35930</name>
</gene>
<feature type="domain" description="Xylose isomerase-like TIM barrel" evidence="1">
    <location>
        <begin position="20"/>
        <end position="265"/>
    </location>
</feature>
<dbReference type="InterPro" id="IPR036237">
    <property type="entry name" value="Xyl_isomerase-like_sf"/>
</dbReference>
<dbReference type="InterPro" id="IPR013022">
    <property type="entry name" value="Xyl_isomerase-like_TIM-brl"/>
</dbReference>
<dbReference type="SUPFAM" id="SSF51658">
    <property type="entry name" value="Xylose isomerase-like"/>
    <property type="match status" value="1"/>
</dbReference>
<dbReference type="Proteomes" id="UP000319576">
    <property type="component" value="Chromosome"/>
</dbReference>
<dbReference type="Pfam" id="PF01261">
    <property type="entry name" value="AP_endonuc_2"/>
    <property type="match status" value="1"/>
</dbReference>
<proteinExistence type="predicted"/>
<dbReference type="KEGG" id="uli:ETAA1_35930"/>
<dbReference type="OrthoDB" id="9782626at2"/>
<dbReference type="EMBL" id="CP036273">
    <property type="protein sequence ID" value="QDU21622.1"/>
    <property type="molecule type" value="Genomic_DNA"/>
</dbReference>
<dbReference type="PANTHER" id="PTHR12110">
    <property type="entry name" value="HYDROXYPYRUVATE ISOMERASE"/>
    <property type="match status" value="1"/>
</dbReference>
<keyword evidence="3" id="KW-1185">Reference proteome</keyword>
<evidence type="ECO:0000259" key="1">
    <source>
        <dbReference type="Pfam" id="PF01261"/>
    </source>
</evidence>
<accession>A0A517XVS9</accession>
<keyword evidence="2" id="KW-0413">Isomerase</keyword>
<dbReference type="RefSeq" id="WP_145240702.1">
    <property type="nucleotide sequence ID" value="NZ_CP036273.1"/>
</dbReference>
<dbReference type="GO" id="GO:0016853">
    <property type="term" value="F:isomerase activity"/>
    <property type="evidence" value="ECO:0007669"/>
    <property type="project" value="UniProtKB-KW"/>
</dbReference>
<evidence type="ECO:0000313" key="2">
    <source>
        <dbReference type="EMBL" id="QDU21622.1"/>
    </source>
</evidence>
<dbReference type="AlphaFoldDB" id="A0A517XVS9"/>
<dbReference type="InterPro" id="IPR050312">
    <property type="entry name" value="IolE/XylAMocC-like"/>
</dbReference>
<dbReference type="EC" id="5.3.99.-" evidence="2"/>
<dbReference type="PANTHER" id="PTHR12110:SF48">
    <property type="entry name" value="BLL3656 PROTEIN"/>
    <property type="match status" value="1"/>
</dbReference>
<dbReference type="Gene3D" id="3.20.20.150">
    <property type="entry name" value="Divalent-metal-dependent TIM barrel enzymes"/>
    <property type="match status" value="1"/>
</dbReference>
<name>A0A517XVS9_9BACT</name>